<gene>
    <name evidence="3" type="ORF">RRG08_066436</name>
</gene>
<protein>
    <recommendedName>
        <fullName evidence="2">ShKT domain-containing protein</fullName>
    </recommendedName>
</protein>
<reference evidence="3" key="1">
    <citation type="journal article" date="2023" name="G3 (Bethesda)">
        <title>A reference genome for the long-term kleptoplast-retaining sea slug Elysia crispata morphotype clarki.</title>
        <authorList>
            <person name="Eastman K.E."/>
            <person name="Pendleton A.L."/>
            <person name="Shaikh M.A."/>
            <person name="Suttiyut T."/>
            <person name="Ogas R."/>
            <person name="Tomko P."/>
            <person name="Gavelis G."/>
            <person name="Widhalm J.R."/>
            <person name="Wisecaver J.H."/>
        </authorList>
    </citation>
    <scope>NUCLEOTIDE SEQUENCE</scope>
    <source>
        <strain evidence="3">ECLA1</strain>
    </source>
</reference>
<feature type="domain" description="ShKT" evidence="2">
    <location>
        <begin position="365"/>
        <end position="397"/>
    </location>
</feature>
<organism evidence="3 4">
    <name type="scientific">Elysia crispata</name>
    <name type="common">lettuce slug</name>
    <dbReference type="NCBI Taxonomy" id="231223"/>
    <lineage>
        <taxon>Eukaryota</taxon>
        <taxon>Metazoa</taxon>
        <taxon>Spiralia</taxon>
        <taxon>Lophotrochozoa</taxon>
        <taxon>Mollusca</taxon>
        <taxon>Gastropoda</taxon>
        <taxon>Heterobranchia</taxon>
        <taxon>Euthyneura</taxon>
        <taxon>Panpulmonata</taxon>
        <taxon>Sacoglossa</taxon>
        <taxon>Placobranchoidea</taxon>
        <taxon>Plakobranchidae</taxon>
        <taxon>Elysia</taxon>
    </lineage>
</organism>
<evidence type="ECO:0000313" key="3">
    <source>
        <dbReference type="EMBL" id="KAK3764572.1"/>
    </source>
</evidence>
<sequence>MLAKPSLAGRYHTGYISVSLAAWNALGLFSHYGTPVWFMVVTSGYLASASVLSIKFISSSVKEFYICVFQLSNPAVDLCEGGACLNKLHHGPYQSVGEIRTLIDLSEWNCDPTKKYCKIKIQDQKIEATCHTWDHFDHDCRLSQWQNTDVCNLDLTQSGQHYRCQFCCSHKSCAYRFDNSTNIPSSSTLKVPTTVRTTVQDATNLTSIIALPSTTTTIKTSPPTPTTTTPTTSTTTTKPTTTRTTTLHPIQDFLKQPCADVLPNCTAQDCYDNLAPTQCRKFCNLCEYPLLVFYPAVPTIQPLPLTTVAPTVAPPTATKAPPVVTLAPPTVADSEATAPPTIAAPTLPPTPLPKTTQRTVAPPLGCHDKYDNCATQLFVCSSPYASDICQKYCGLCPTTLAPCVDHLEGARCQDLPHTCDNPLTSLTCAKTCGLCCE</sequence>
<feature type="region of interest" description="Disordered" evidence="1">
    <location>
        <begin position="334"/>
        <end position="354"/>
    </location>
</feature>
<name>A0AAE0Z878_9GAST</name>
<dbReference type="AlphaFoldDB" id="A0AAE0Z878"/>
<dbReference type="Proteomes" id="UP001283361">
    <property type="component" value="Unassembled WGS sequence"/>
</dbReference>
<feature type="domain" description="ShKT" evidence="2">
    <location>
        <begin position="257"/>
        <end position="287"/>
    </location>
</feature>
<comment type="caution">
    <text evidence="3">The sequence shown here is derived from an EMBL/GenBank/DDBJ whole genome shotgun (WGS) entry which is preliminary data.</text>
</comment>
<feature type="region of interest" description="Disordered" evidence="1">
    <location>
        <begin position="215"/>
        <end position="243"/>
    </location>
</feature>
<dbReference type="EMBL" id="JAWDGP010004429">
    <property type="protein sequence ID" value="KAK3764572.1"/>
    <property type="molecule type" value="Genomic_DNA"/>
</dbReference>
<proteinExistence type="predicted"/>
<evidence type="ECO:0000313" key="4">
    <source>
        <dbReference type="Proteomes" id="UP001283361"/>
    </source>
</evidence>
<keyword evidence="4" id="KW-1185">Reference proteome</keyword>
<dbReference type="InterPro" id="IPR003582">
    <property type="entry name" value="ShKT_dom"/>
</dbReference>
<dbReference type="SMART" id="SM00254">
    <property type="entry name" value="ShKT"/>
    <property type="match status" value="3"/>
</dbReference>
<feature type="compositionally biased region" description="Low complexity" evidence="1">
    <location>
        <begin position="334"/>
        <end position="345"/>
    </location>
</feature>
<feature type="domain" description="ShKT" evidence="2">
    <location>
        <begin position="402"/>
        <end position="436"/>
    </location>
</feature>
<evidence type="ECO:0000256" key="1">
    <source>
        <dbReference type="SAM" id="MobiDB-lite"/>
    </source>
</evidence>
<evidence type="ECO:0000259" key="2">
    <source>
        <dbReference type="SMART" id="SM00254"/>
    </source>
</evidence>
<accession>A0AAE0Z878</accession>